<dbReference type="Gene3D" id="3.90.1200.10">
    <property type="match status" value="1"/>
</dbReference>
<protein>
    <submittedName>
        <fullName evidence="2">Uncharacterized protein</fullName>
    </submittedName>
</protein>
<dbReference type="GO" id="GO:0005829">
    <property type="term" value="C:cytosol"/>
    <property type="evidence" value="ECO:0007669"/>
    <property type="project" value="TreeGrafter"/>
</dbReference>
<name>A0A1L4FSC0_9BACT</name>
<dbReference type="Proteomes" id="UP000184322">
    <property type="component" value="Chromosome"/>
</dbReference>
<dbReference type="SUPFAM" id="SSF56784">
    <property type="entry name" value="HAD-like"/>
    <property type="match status" value="1"/>
</dbReference>
<evidence type="ECO:0000313" key="2">
    <source>
        <dbReference type="EMBL" id="APJ38479.1"/>
    </source>
</evidence>
<dbReference type="Gene3D" id="3.40.50.1000">
    <property type="entry name" value="HAD superfamily/HAD-like"/>
    <property type="match status" value="1"/>
</dbReference>
<dbReference type="Pfam" id="PF08282">
    <property type="entry name" value="Hydrolase_3"/>
    <property type="match status" value="1"/>
</dbReference>
<dbReference type="GO" id="GO:0000287">
    <property type="term" value="F:magnesium ion binding"/>
    <property type="evidence" value="ECO:0007669"/>
    <property type="project" value="TreeGrafter"/>
</dbReference>
<evidence type="ECO:0000313" key="3">
    <source>
        <dbReference type="Proteomes" id="UP000184322"/>
    </source>
</evidence>
<dbReference type="PANTHER" id="PTHR10000:SF8">
    <property type="entry name" value="HAD SUPERFAMILY HYDROLASE-LIKE, TYPE 3"/>
    <property type="match status" value="1"/>
</dbReference>
<keyword evidence="3" id="KW-1185">Reference proteome</keyword>
<dbReference type="PANTHER" id="PTHR10000">
    <property type="entry name" value="PHOSPHOSERINE PHOSPHATASE"/>
    <property type="match status" value="1"/>
</dbReference>
<dbReference type="Pfam" id="PF01633">
    <property type="entry name" value="Choline_kinase"/>
    <property type="match status" value="1"/>
</dbReference>
<dbReference type="GO" id="GO:0016791">
    <property type="term" value="F:phosphatase activity"/>
    <property type="evidence" value="ECO:0007669"/>
    <property type="project" value="TreeGrafter"/>
</dbReference>
<dbReference type="AlphaFoldDB" id="A0A1L4FSC0"/>
<dbReference type="Gene3D" id="3.30.1240.10">
    <property type="match status" value="1"/>
</dbReference>
<dbReference type="RefSeq" id="WP_073372483.1">
    <property type="nucleotide sequence ID" value="NZ_CP017813.1"/>
</dbReference>
<reference evidence="3" key="1">
    <citation type="submission" date="2016-10" db="EMBL/GenBank/DDBJ databases">
        <authorList>
            <person name="Beylefeld A."/>
            <person name="Abolnik C."/>
        </authorList>
    </citation>
    <scope>NUCLEOTIDE SEQUENCE [LARGE SCALE GENOMIC DNA]</scope>
    <source>
        <strain evidence="3">B359_6</strain>
    </source>
</reference>
<proteinExistence type="predicted"/>
<accession>A0A1L4FSC0</accession>
<dbReference type="OrthoDB" id="9803871at2"/>
<sequence length="513" mass="59956">MEVIKKGYTNISYKDGNLFKQEKILNGFNHNVSYQVLNELDFVPKFIENNDKFVVWEYVKHSKFQITKASLSKIAQNLLKLHQSNLIFQENFMLKRLEFFVQEIKKLNRWTDVLEKSWGQVKKIFQTDNNEQVPIHNDLYFSNILMEGEKLWFVDWEYASLGNKFYDLALFVCATDLDKFSEKTFLSEYGVRDFYSYYQQKLVAYFFILTWALAKKEIPINDKFFAKKLELWSQFILKLDQLRDKNYSKIIFVDLDGTTLDYYNGYRSAASEQIKLFFNDLEQKNILIVPATGRGDSHITREIMSELDRDNYILSNGAEIFIGNEQIFSSVINKEILISLLKIVKNSNCLSLLKIDNDEVLYFENEEISQDLKFFENTSRMNLEEIQKQNVYQVLIWNKDIQVINKLLKKLKNDFSDVLNIHSSGSKDDFIEITNLDTSKGAAEIIFANLLNVDLKNTYHIGDSLNDASPKNKVNKLIAMANSSPKLLEIADIKAEFDNKNSGIINVIKKYCF</sequence>
<dbReference type="STRING" id="48003.BLA55_02295"/>
<dbReference type="SUPFAM" id="SSF56112">
    <property type="entry name" value="Protein kinase-like (PK-like)"/>
    <property type="match status" value="1"/>
</dbReference>
<dbReference type="InterPro" id="IPR036412">
    <property type="entry name" value="HAD-like_sf"/>
</dbReference>
<dbReference type="EMBL" id="CP017813">
    <property type="protein sequence ID" value="APJ38479.1"/>
    <property type="molecule type" value="Genomic_DNA"/>
</dbReference>
<comment type="cofactor">
    <cofactor evidence="1">
        <name>Mg(2+)</name>
        <dbReference type="ChEBI" id="CHEBI:18420"/>
    </cofactor>
</comment>
<dbReference type="InterPro" id="IPR011009">
    <property type="entry name" value="Kinase-like_dom_sf"/>
</dbReference>
<gene>
    <name evidence="2" type="ORF">BLA55_02295</name>
</gene>
<evidence type="ECO:0000256" key="1">
    <source>
        <dbReference type="ARBA" id="ARBA00001946"/>
    </source>
</evidence>
<dbReference type="KEGG" id="mpul:BLA55_02295"/>
<organism evidence="2 3">
    <name type="scientific">Mycoplasmopsis pullorum</name>
    <dbReference type="NCBI Taxonomy" id="48003"/>
    <lineage>
        <taxon>Bacteria</taxon>
        <taxon>Bacillati</taxon>
        <taxon>Mycoplasmatota</taxon>
        <taxon>Mycoplasmoidales</taxon>
        <taxon>Metamycoplasmataceae</taxon>
        <taxon>Mycoplasmopsis</taxon>
    </lineage>
</organism>
<dbReference type="InterPro" id="IPR023214">
    <property type="entry name" value="HAD_sf"/>
</dbReference>